<accession>A0A8E6B2L8</accession>
<reference evidence="1" key="1">
    <citation type="submission" date="2021-05" db="EMBL/GenBank/DDBJ databases">
        <title>Complete genome sequence of the cellulolytic planctomycete Telmatocola sphagniphila SP2T and characterization of the first cellulase from planctomycetes.</title>
        <authorList>
            <person name="Rakitin A.L."/>
            <person name="Beletsky A.V."/>
            <person name="Naumoff D.G."/>
            <person name="Kulichevskaya I.S."/>
            <person name="Mardanov A.V."/>
            <person name="Ravin N.V."/>
            <person name="Dedysh S.N."/>
        </authorList>
    </citation>
    <scope>NUCLEOTIDE SEQUENCE</scope>
    <source>
        <strain evidence="1">SP2T</strain>
    </source>
</reference>
<dbReference type="KEGG" id="tsph:KIH39_13740"/>
<evidence type="ECO:0000313" key="1">
    <source>
        <dbReference type="EMBL" id="QVL29931.1"/>
    </source>
</evidence>
<sequence length="119" mass="13169">MEITGYEVIEGKYIDEQGHSHTCPVIVVFKETESFSAGHTVSQQGFIPHLDRQTPETLGITPEASSKVFFKPVTHAEGVWKHLGPDHRGLKANVTEGSGDGELFRTLELIRKGNMIQPI</sequence>
<keyword evidence="2" id="KW-1185">Reference proteome</keyword>
<dbReference type="AlphaFoldDB" id="A0A8E6B2L8"/>
<protein>
    <submittedName>
        <fullName evidence="1">Uncharacterized protein</fullName>
    </submittedName>
</protein>
<dbReference type="RefSeq" id="WP_213493813.1">
    <property type="nucleotide sequence ID" value="NZ_CP074694.1"/>
</dbReference>
<gene>
    <name evidence="1" type="ORF">KIH39_13740</name>
</gene>
<dbReference type="Proteomes" id="UP000676194">
    <property type="component" value="Chromosome"/>
</dbReference>
<name>A0A8E6B2L8_9BACT</name>
<dbReference type="EMBL" id="CP074694">
    <property type="protein sequence ID" value="QVL29931.1"/>
    <property type="molecule type" value="Genomic_DNA"/>
</dbReference>
<evidence type="ECO:0000313" key="2">
    <source>
        <dbReference type="Proteomes" id="UP000676194"/>
    </source>
</evidence>
<proteinExistence type="predicted"/>
<organism evidence="1 2">
    <name type="scientific">Telmatocola sphagniphila</name>
    <dbReference type="NCBI Taxonomy" id="1123043"/>
    <lineage>
        <taxon>Bacteria</taxon>
        <taxon>Pseudomonadati</taxon>
        <taxon>Planctomycetota</taxon>
        <taxon>Planctomycetia</taxon>
        <taxon>Gemmatales</taxon>
        <taxon>Gemmataceae</taxon>
    </lineage>
</organism>